<dbReference type="Proteomes" id="UP000245207">
    <property type="component" value="Unassembled WGS sequence"/>
</dbReference>
<dbReference type="Gene3D" id="3.30.70.100">
    <property type="match status" value="1"/>
</dbReference>
<dbReference type="STRING" id="35608.A0A2U1MEM0"/>
<evidence type="ECO:0008006" key="3">
    <source>
        <dbReference type="Google" id="ProtNLM"/>
    </source>
</evidence>
<dbReference type="PANTHER" id="PTHR46371">
    <property type="entry name" value="OS04G0464100 PROTEIN"/>
    <property type="match status" value="1"/>
</dbReference>
<gene>
    <name evidence="1" type="ORF">CTI12_AA382370</name>
</gene>
<comment type="caution">
    <text evidence="1">The sequence shown here is derived from an EMBL/GenBank/DDBJ whole genome shotgun (WGS) entry which is preliminary data.</text>
</comment>
<dbReference type="EMBL" id="PKPP01005565">
    <property type="protein sequence ID" value="PWA59652.1"/>
    <property type="molecule type" value="Genomic_DNA"/>
</dbReference>
<protein>
    <recommendedName>
        <fullName evidence="3">Heavy metal-associated domain, HMA</fullName>
    </recommendedName>
</protein>
<dbReference type="InterPro" id="IPR044296">
    <property type="entry name" value="HIPP46"/>
</dbReference>
<keyword evidence="2" id="KW-1185">Reference proteome</keyword>
<evidence type="ECO:0000313" key="1">
    <source>
        <dbReference type="EMBL" id="PWA59652.1"/>
    </source>
</evidence>
<proteinExistence type="predicted"/>
<accession>A0A2U1MEM0</accession>
<reference evidence="1 2" key="1">
    <citation type="journal article" date="2018" name="Mol. Plant">
        <title>The genome of Artemisia annua provides insight into the evolution of Asteraceae family and artemisinin biosynthesis.</title>
        <authorList>
            <person name="Shen Q."/>
            <person name="Zhang L."/>
            <person name="Liao Z."/>
            <person name="Wang S."/>
            <person name="Yan T."/>
            <person name="Shi P."/>
            <person name="Liu M."/>
            <person name="Fu X."/>
            <person name="Pan Q."/>
            <person name="Wang Y."/>
            <person name="Lv Z."/>
            <person name="Lu X."/>
            <person name="Zhang F."/>
            <person name="Jiang W."/>
            <person name="Ma Y."/>
            <person name="Chen M."/>
            <person name="Hao X."/>
            <person name="Li L."/>
            <person name="Tang Y."/>
            <person name="Lv G."/>
            <person name="Zhou Y."/>
            <person name="Sun X."/>
            <person name="Brodelius P.E."/>
            <person name="Rose J.K.C."/>
            <person name="Tang K."/>
        </authorList>
    </citation>
    <scope>NUCLEOTIDE SEQUENCE [LARGE SCALE GENOMIC DNA]</scope>
    <source>
        <strain evidence="2">cv. Huhao1</strain>
        <tissue evidence="1">Leaf</tissue>
    </source>
</reference>
<evidence type="ECO:0000313" key="2">
    <source>
        <dbReference type="Proteomes" id="UP000245207"/>
    </source>
</evidence>
<sequence length="91" mass="9634">MAKQKIVVKATMENDQKSRKAKKIAVSVSGVESATFVSDKEQIVVTGEGIDPVKLAKKLRKGVGYSELVSVGPVEEKKPVATAAPVAQPQT</sequence>
<name>A0A2U1MEM0_ARTAN</name>
<dbReference type="OrthoDB" id="692882at2759"/>
<organism evidence="1 2">
    <name type="scientific">Artemisia annua</name>
    <name type="common">Sweet wormwood</name>
    <dbReference type="NCBI Taxonomy" id="35608"/>
    <lineage>
        <taxon>Eukaryota</taxon>
        <taxon>Viridiplantae</taxon>
        <taxon>Streptophyta</taxon>
        <taxon>Embryophyta</taxon>
        <taxon>Tracheophyta</taxon>
        <taxon>Spermatophyta</taxon>
        <taxon>Magnoliopsida</taxon>
        <taxon>eudicotyledons</taxon>
        <taxon>Gunneridae</taxon>
        <taxon>Pentapetalae</taxon>
        <taxon>asterids</taxon>
        <taxon>campanulids</taxon>
        <taxon>Asterales</taxon>
        <taxon>Asteraceae</taxon>
        <taxon>Asteroideae</taxon>
        <taxon>Anthemideae</taxon>
        <taxon>Artemisiinae</taxon>
        <taxon>Artemisia</taxon>
    </lineage>
</organism>
<dbReference type="AlphaFoldDB" id="A0A2U1MEM0"/>